<dbReference type="KEGG" id="gtt:GUITHDRAFT_121265"/>
<dbReference type="EMBL" id="JH993183">
    <property type="protein sequence ID" value="EKX32556.1"/>
    <property type="molecule type" value="Genomic_DNA"/>
</dbReference>
<dbReference type="AlphaFoldDB" id="L1I8F9"/>
<dbReference type="GeneID" id="17289277"/>
<reference evidence="5" key="2">
    <citation type="submission" date="2012-11" db="EMBL/GenBank/DDBJ databases">
        <authorList>
            <person name="Kuo A."/>
            <person name="Curtis B.A."/>
            <person name="Tanifuji G."/>
            <person name="Burki F."/>
            <person name="Gruber A."/>
            <person name="Irimia M."/>
            <person name="Maruyama S."/>
            <person name="Arias M.C."/>
            <person name="Ball S.G."/>
            <person name="Gile G.H."/>
            <person name="Hirakawa Y."/>
            <person name="Hopkins J.F."/>
            <person name="Rensing S.A."/>
            <person name="Schmutz J."/>
            <person name="Symeonidi A."/>
            <person name="Elias M."/>
            <person name="Eveleigh R.J."/>
            <person name="Herman E.K."/>
            <person name="Klute M.J."/>
            <person name="Nakayama T."/>
            <person name="Obornik M."/>
            <person name="Reyes-Prieto A."/>
            <person name="Armbrust E.V."/>
            <person name="Aves S.J."/>
            <person name="Beiko R.G."/>
            <person name="Coutinho P."/>
            <person name="Dacks J.B."/>
            <person name="Durnford D.G."/>
            <person name="Fast N.M."/>
            <person name="Green B.R."/>
            <person name="Grisdale C."/>
            <person name="Hempe F."/>
            <person name="Henrissat B."/>
            <person name="Hoppner M.P."/>
            <person name="Ishida K.-I."/>
            <person name="Kim E."/>
            <person name="Koreny L."/>
            <person name="Kroth P.G."/>
            <person name="Liu Y."/>
            <person name="Malik S.-B."/>
            <person name="Maier U.G."/>
            <person name="McRose D."/>
            <person name="Mock T."/>
            <person name="Neilson J.A."/>
            <person name="Onodera N.T."/>
            <person name="Poole A.M."/>
            <person name="Pritham E.J."/>
            <person name="Richards T.A."/>
            <person name="Rocap G."/>
            <person name="Roy S.W."/>
            <person name="Sarai C."/>
            <person name="Schaack S."/>
            <person name="Shirato S."/>
            <person name="Slamovits C.H."/>
            <person name="Spencer D.F."/>
            <person name="Suzuki S."/>
            <person name="Worden A.Z."/>
            <person name="Zauner S."/>
            <person name="Barry K."/>
            <person name="Bell C."/>
            <person name="Bharti A.K."/>
            <person name="Crow J.A."/>
            <person name="Grimwood J."/>
            <person name="Kramer R."/>
            <person name="Lindquist E."/>
            <person name="Lucas S."/>
            <person name="Salamov A."/>
            <person name="McFadden G.I."/>
            <person name="Lane C.E."/>
            <person name="Keeling P.J."/>
            <person name="Gray M.W."/>
            <person name="Grigoriev I.V."/>
            <person name="Archibald J.M."/>
        </authorList>
    </citation>
    <scope>NUCLEOTIDE SEQUENCE</scope>
    <source>
        <strain evidence="5">CCMP2712</strain>
    </source>
</reference>
<evidence type="ECO:0000313" key="5">
    <source>
        <dbReference type="Proteomes" id="UP000011087"/>
    </source>
</evidence>
<dbReference type="EnsemblProtists" id="EKX32556">
    <property type="protein sequence ID" value="EKX32556"/>
    <property type="gene ID" value="GUITHDRAFT_121265"/>
</dbReference>
<evidence type="ECO:0000313" key="4">
    <source>
        <dbReference type="EnsemblProtists" id="EKX32556"/>
    </source>
</evidence>
<dbReference type="Pfam" id="PF00026">
    <property type="entry name" value="Asp"/>
    <property type="match status" value="2"/>
</dbReference>
<proteinExistence type="inferred from homology"/>
<feature type="domain" description="Peptidase A1" evidence="2">
    <location>
        <begin position="358"/>
        <end position="412"/>
    </location>
</feature>
<evidence type="ECO:0000313" key="3">
    <source>
        <dbReference type="EMBL" id="EKX32556.1"/>
    </source>
</evidence>
<comment type="similarity">
    <text evidence="1">Belongs to the peptidase A1 family.</text>
</comment>
<name>L1I8F9_GUITC</name>
<dbReference type="InterPro" id="IPR001461">
    <property type="entry name" value="Aspartic_peptidase_A1"/>
</dbReference>
<dbReference type="OrthoDB" id="2747330at2759"/>
<dbReference type="SUPFAM" id="SSF50630">
    <property type="entry name" value="Acid proteases"/>
    <property type="match status" value="2"/>
</dbReference>
<dbReference type="GO" id="GO:0004190">
    <property type="term" value="F:aspartic-type endopeptidase activity"/>
    <property type="evidence" value="ECO:0007669"/>
    <property type="project" value="InterPro"/>
</dbReference>
<dbReference type="InterPro" id="IPR034164">
    <property type="entry name" value="Pepsin-like_dom"/>
</dbReference>
<dbReference type="Gene3D" id="2.40.70.10">
    <property type="entry name" value="Acid Proteases"/>
    <property type="match status" value="2"/>
</dbReference>
<gene>
    <name evidence="3" type="ORF">GUITHDRAFT_121265</name>
</gene>
<dbReference type="GO" id="GO:0006508">
    <property type="term" value="P:proteolysis"/>
    <property type="evidence" value="ECO:0007669"/>
    <property type="project" value="InterPro"/>
</dbReference>
<organism evidence="3">
    <name type="scientific">Guillardia theta (strain CCMP2712)</name>
    <name type="common">Cryptophyte</name>
    <dbReference type="NCBI Taxonomy" id="905079"/>
    <lineage>
        <taxon>Eukaryota</taxon>
        <taxon>Cryptophyceae</taxon>
        <taxon>Pyrenomonadales</taxon>
        <taxon>Geminigeraceae</taxon>
        <taxon>Guillardia</taxon>
    </lineage>
</organism>
<sequence>MQGCTGQDLISFGPYTVETRLGLITSCNKQICKRVDGILGFGWQDTPGSPSLFKTLTQSARSEWEIEQPYEFQPMPRFFAMAVNEWKAEIQLGDYDPSSVSGPVAWLPMKGIDYGVQVASISYGDGSDAVELLSFTNKDRKLGYIGKFDSGTTCILMPNTTVGKQLEFSPFEKLLHMQLKGIKRSLYFTIIDEDGAPRKFEIEYEGCVEPSEERLILGDPWFRKFVVMHDLRKMDKPRMGLAVRSADYTLKDEIDEDYLGAFSYDKDVDKLRAAVTPTTSLKSSRGQKKFLKHLRQAVREEKRRLSHNQVYKLSASRGYLPKPSPSSSSTLSFLEPEYRWEEEDRLEKVRMETNKIVYAIDIGVGTPPQKRRLIFDTGSYMLAVFAAPASCSSDDVISSMQVKLKRDLRLSS</sequence>
<dbReference type="PROSITE" id="PS51767">
    <property type="entry name" value="PEPTIDASE_A1"/>
    <property type="match status" value="1"/>
</dbReference>
<accession>L1I8F9</accession>
<dbReference type="InterPro" id="IPR021109">
    <property type="entry name" value="Peptidase_aspartic_dom_sf"/>
</dbReference>
<protein>
    <recommendedName>
        <fullName evidence="2">Peptidase A1 domain-containing protein</fullName>
    </recommendedName>
</protein>
<dbReference type="InterPro" id="IPR033121">
    <property type="entry name" value="PEPTIDASE_A1"/>
</dbReference>
<dbReference type="HOGENOM" id="CLU_668093_0_0_1"/>
<dbReference type="CDD" id="cd05471">
    <property type="entry name" value="pepsin_like"/>
    <property type="match status" value="1"/>
</dbReference>
<reference evidence="4" key="3">
    <citation type="submission" date="2015-06" db="UniProtKB">
        <authorList>
            <consortium name="EnsemblProtists"/>
        </authorList>
    </citation>
    <scope>IDENTIFICATION</scope>
</reference>
<dbReference type="PANTHER" id="PTHR47966">
    <property type="entry name" value="BETA-SITE APP-CLEAVING ENZYME, ISOFORM A-RELATED"/>
    <property type="match status" value="1"/>
</dbReference>
<evidence type="ECO:0000259" key="2">
    <source>
        <dbReference type="PROSITE" id="PS51767"/>
    </source>
</evidence>
<evidence type="ECO:0000256" key="1">
    <source>
        <dbReference type="ARBA" id="ARBA00007447"/>
    </source>
</evidence>
<dbReference type="Proteomes" id="UP000011087">
    <property type="component" value="Unassembled WGS sequence"/>
</dbReference>
<dbReference type="RefSeq" id="XP_005819536.1">
    <property type="nucleotide sequence ID" value="XM_005819479.1"/>
</dbReference>
<keyword evidence="5" id="KW-1185">Reference proteome</keyword>
<reference evidence="3 5" key="1">
    <citation type="journal article" date="2012" name="Nature">
        <title>Algal genomes reveal evolutionary mosaicism and the fate of nucleomorphs.</title>
        <authorList>
            <consortium name="DOE Joint Genome Institute"/>
            <person name="Curtis B.A."/>
            <person name="Tanifuji G."/>
            <person name="Burki F."/>
            <person name="Gruber A."/>
            <person name="Irimia M."/>
            <person name="Maruyama S."/>
            <person name="Arias M.C."/>
            <person name="Ball S.G."/>
            <person name="Gile G.H."/>
            <person name="Hirakawa Y."/>
            <person name="Hopkins J.F."/>
            <person name="Kuo A."/>
            <person name="Rensing S.A."/>
            <person name="Schmutz J."/>
            <person name="Symeonidi A."/>
            <person name="Elias M."/>
            <person name="Eveleigh R.J."/>
            <person name="Herman E.K."/>
            <person name="Klute M.J."/>
            <person name="Nakayama T."/>
            <person name="Obornik M."/>
            <person name="Reyes-Prieto A."/>
            <person name="Armbrust E.V."/>
            <person name="Aves S.J."/>
            <person name="Beiko R.G."/>
            <person name="Coutinho P."/>
            <person name="Dacks J.B."/>
            <person name="Durnford D.G."/>
            <person name="Fast N.M."/>
            <person name="Green B.R."/>
            <person name="Grisdale C.J."/>
            <person name="Hempel F."/>
            <person name="Henrissat B."/>
            <person name="Hoppner M.P."/>
            <person name="Ishida K."/>
            <person name="Kim E."/>
            <person name="Koreny L."/>
            <person name="Kroth P.G."/>
            <person name="Liu Y."/>
            <person name="Malik S.B."/>
            <person name="Maier U.G."/>
            <person name="McRose D."/>
            <person name="Mock T."/>
            <person name="Neilson J.A."/>
            <person name="Onodera N.T."/>
            <person name="Poole A.M."/>
            <person name="Pritham E.J."/>
            <person name="Richards T.A."/>
            <person name="Rocap G."/>
            <person name="Roy S.W."/>
            <person name="Sarai C."/>
            <person name="Schaack S."/>
            <person name="Shirato S."/>
            <person name="Slamovits C.H."/>
            <person name="Spencer D.F."/>
            <person name="Suzuki S."/>
            <person name="Worden A.Z."/>
            <person name="Zauner S."/>
            <person name="Barry K."/>
            <person name="Bell C."/>
            <person name="Bharti A.K."/>
            <person name="Crow J.A."/>
            <person name="Grimwood J."/>
            <person name="Kramer R."/>
            <person name="Lindquist E."/>
            <person name="Lucas S."/>
            <person name="Salamov A."/>
            <person name="McFadden G.I."/>
            <person name="Lane C.E."/>
            <person name="Keeling P.J."/>
            <person name="Gray M.W."/>
            <person name="Grigoriev I.V."/>
            <person name="Archibald J.M."/>
        </authorList>
    </citation>
    <scope>NUCLEOTIDE SEQUENCE</scope>
    <source>
        <strain evidence="3 5">CCMP2712</strain>
    </source>
</reference>
<dbReference type="PANTHER" id="PTHR47966:SF51">
    <property type="entry name" value="BETA-SITE APP-CLEAVING ENZYME, ISOFORM A-RELATED"/>
    <property type="match status" value="1"/>
</dbReference>
<dbReference type="PaxDb" id="55529-EKX32556"/>